<name>A0A9P5HBC0_9HYPO</name>
<accession>A0A9P5HBC0</accession>
<keyword evidence="4" id="KW-0326">Glycosidase</keyword>
<dbReference type="GO" id="GO:0004557">
    <property type="term" value="F:alpha-galactosidase activity"/>
    <property type="evidence" value="ECO:0007669"/>
    <property type="project" value="UniProtKB-EC"/>
</dbReference>
<dbReference type="EMBL" id="JAANBB010000055">
    <property type="protein sequence ID" value="KAF7552773.1"/>
    <property type="molecule type" value="Genomic_DNA"/>
</dbReference>
<organism evidence="5 6">
    <name type="scientific">Cylindrodendrum hubeiense</name>
    <dbReference type="NCBI Taxonomy" id="595255"/>
    <lineage>
        <taxon>Eukaryota</taxon>
        <taxon>Fungi</taxon>
        <taxon>Dikarya</taxon>
        <taxon>Ascomycota</taxon>
        <taxon>Pezizomycotina</taxon>
        <taxon>Sordariomycetes</taxon>
        <taxon>Hypocreomycetidae</taxon>
        <taxon>Hypocreales</taxon>
        <taxon>Nectriaceae</taxon>
        <taxon>Cylindrodendrum</taxon>
    </lineage>
</organism>
<dbReference type="Gene3D" id="3.20.20.70">
    <property type="entry name" value="Aldolase class I"/>
    <property type="match status" value="1"/>
</dbReference>
<keyword evidence="3" id="KW-0378">Hydrolase</keyword>
<sequence>MENPSAITFNNGITSVTIRLDDGRVVLQDILPVQDTPQESVSPYFDKSTLPICHLPMGMLKRNDNTDTWLWQVENNGSWRWDIGDYEDNIFLAASGPTGIDNEWRQTLAPGASFHSAPVAVCHMHGDWEHAVAAFTTYRRCIRRKHQDHKDLPIIFNDYMNCLMGDPNEEKILALLEPVAKCGAEYFVIDAGWYADETDWWNGVGAWEPSKKRFPMGFSNLLDKIRKKGLKPGLWIEPEVIGVESEIAKILPDDAFFQRDGQRILEKNRYHLDYRHPSVIERMDAVIDRLVDEYGAKYFKFDYNIEVTQGTDVNSSAGAGQLGHNRAYLEWVGRLLDRYPDLVIENCSSGGQRMDYAMLAVHQLQSTSDQQSPAKYAAISAAAPTAVTPEQSASWAYPQPDWDDELNALTVVNSLLGRVHLSGRLDLMSTKQLKLISDGMDVYKDIRGDIANSFPFWPLGLPAWHDDWLALGLALPADDKPGISRCYLAVWRRGGEEVCKDLPIRPFWGKETISAKLLYPSEFVAETEWDPYIGSLKIKVPSTLCARLFQLSPS</sequence>
<dbReference type="InterPro" id="IPR038417">
    <property type="entry name" value="Alpga-gal_N_sf"/>
</dbReference>
<dbReference type="InterPro" id="IPR050985">
    <property type="entry name" value="Alpha-glycosidase_related"/>
</dbReference>
<protein>
    <recommendedName>
        <fullName evidence="2">alpha-galactosidase</fullName>
        <ecNumber evidence="2">3.2.1.22</ecNumber>
    </recommendedName>
</protein>
<evidence type="ECO:0000256" key="2">
    <source>
        <dbReference type="ARBA" id="ARBA00012755"/>
    </source>
</evidence>
<dbReference type="InterPro" id="IPR017853">
    <property type="entry name" value="GH"/>
</dbReference>
<dbReference type="PANTHER" id="PTHR43053:SF3">
    <property type="entry name" value="ALPHA-GALACTOSIDASE C-RELATED"/>
    <property type="match status" value="1"/>
</dbReference>
<dbReference type="Gene3D" id="2.70.98.60">
    <property type="entry name" value="alpha-galactosidase from lactobacil brevis"/>
    <property type="match status" value="1"/>
</dbReference>
<dbReference type="AlphaFoldDB" id="A0A9P5HBC0"/>
<dbReference type="GO" id="GO:0016052">
    <property type="term" value="P:carbohydrate catabolic process"/>
    <property type="evidence" value="ECO:0007669"/>
    <property type="project" value="InterPro"/>
</dbReference>
<dbReference type="Pfam" id="PF02065">
    <property type="entry name" value="Melibiase"/>
    <property type="match status" value="1"/>
</dbReference>
<dbReference type="CDD" id="cd14791">
    <property type="entry name" value="GH36"/>
    <property type="match status" value="1"/>
</dbReference>
<dbReference type="Proteomes" id="UP000722485">
    <property type="component" value="Unassembled WGS sequence"/>
</dbReference>
<keyword evidence="6" id="KW-1185">Reference proteome</keyword>
<gene>
    <name evidence="5" type="ORF">G7Z17_g4098</name>
</gene>
<reference evidence="5" key="1">
    <citation type="submission" date="2020-03" db="EMBL/GenBank/DDBJ databases">
        <title>Draft Genome Sequence of Cylindrodendrum hubeiense.</title>
        <authorList>
            <person name="Buettner E."/>
            <person name="Kellner H."/>
        </authorList>
    </citation>
    <scope>NUCLEOTIDE SEQUENCE</scope>
    <source>
        <strain evidence="5">IHI 201604</strain>
    </source>
</reference>
<dbReference type="InterPro" id="IPR013785">
    <property type="entry name" value="Aldolase_TIM"/>
</dbReference>
<proteinExistence type="predicted"/>
<evidence type="ECO:0000313" key="6">
    <source>
        <dbReference type="Proteomes" id="UP000722485"/>
    </source>
</evidence>
<evidence type="ECO:0000256" key="3">
    <source>
        <dbReference type="ARBA" id="ARBA00022801"/>
    </source>
</evidence>
<dbReference type="InterPro" id="IPR002252">
    <property type="entry name" value="Glyco_hydro_36"/>
</dbReference>
<dbReference type="EC" id="3.2.1.22" evidence="2"/>
<evidence type="ECO:0000313" key="5">
    <source>
        <dbReference type="EMBL" id="KAF7552773.1"/>
    </source>
</evidence>
<dbReference type="PRINTS" id="PR00743">
    <property type="entry name" value="GLHYDRLASE36"/>
</dbReference>
<evidence type="ECO:0000256" key="1">
    <source>
        <dbReference type="ARBA" id="ARBA00001255"/>
    </source>
</evidence>
<dbReference type="SUPFAM" id="SSF51445">
    <property type="entry name" value="(Trans)glycosidases"/>
    <property type="match status" value="1"/>
</dbReference>
<comment type="caution">
    <text evidence="5">The sequence shown here is derived from an EMBL/GenBank/DDBJ whole genome shotgun (WGS) entry which is preliminary data.</text>
</comment>
<dbReference type="OrthoDB" id="5795902at2759"/>
<evidence type="ECO:0000256" key="4">
    <source>
        <dbReference type="ARBA" id="ARBA00023295"/>
    </source>
</evidence>
<comment type="catalytic activity">
    <reaction evidence="1">
        <text>Hydrolysis of terminal, non-reducing alpha-D-galactose residues in alpha-D-galactosides, including galactose oligosaccharides, galactomannans and galactolipids.</text>
        <dbReference type="EC" id="3.2.1.22"/>
    </reaction>
</comment>
<dbReference type="PANTHER" id="PTHR43053">
    <property type="entry name" value="GLYCOSIDASE FAMILY 31"/>
    <property type="match status" value="1"/>
</dbReference>